<organism evidence="1 2">
    <name type="scientific">Sneathiella chungangensis</name>
    <dbReference type="NCBI Taxonomy" id="1418234"/>
    <lineage>
        <taxon>Bacteria</taxon>
        <taxon>Pseudomonadati</taxon>
        <taxon>Pseudomonadota</taxon>
        <taxon>Alphaproteobacteria</taxon>
        <taxon>Sneathiellales</taxon>
        <taxon>Sneathiellaceae</taxon>
        <taxon>Sneathiella</taxon>
    </lineage>
</organism>
<gene>
    <name evidence="1" type="ORF">GQF03_17435</name>
</gene>
<accession>A0A845MLS3</accession>
<protein>
    <submittedName>
        <fullName evidence="1">Uncharacterized protein</fullName>
    </submittedName>
</protein>
<dbReference type="AlphaFoldDB" id="A0A845MLS3"/>
<name>A0A845MLS3_9PROT</name>
<reference evidence="1 2" key="1">
    <citation type="journal article" date="2014" name="Int. J. Syst. Evol. Microbiol.">
        <title>Sneathiella chungangensis sp. nov., isolated from a marine sand, and emended description of the genus Sneathiella.</title>
        <authorList>
            <person name="Siamphan C."/>
            <person name="Kim H."/>
            <person name="Lee J.S."/>
            <person name="Kim W."/>
        </authorList>
    </citation>
    <scope>NUCLEOTIDE SEQUENCE [LARGE SCALE GENOMIC DNA]</scope>
    <source>
        <strain evidence="1 2">KCTC 32476</strain>
    </source>
</reference>
<evidence type="ECO:0000313" key="1">
    <source>
        <dbReference type="EMBL" id="MZR24120.1"/>
    </source>
</evidence>
<proteinExistence type="predicted"/>
<keyword evidence="2" id="KW-1185">Reference proteome</keyword>
<dbReference type="Proteomes" id="UP000445696">
    <property type="component" value="Unassembled WGS sequence"/>
</dbReference>
<dbReference type="RefSeq" id="WP_161340578.1">
    <property type="nucleotide sequence ID" value="NZ_JBHSDG010000003.1"/>
</dbReference>
<sequence length="333" mass="36733">MGLLDDANMPMLMGGMGLLSASGPSLVPNNRYAGLSDGMYRGLLFDQKAAQFAQQKQQQEQMMQMRQQQAALQKSQYDADQKKAEVYANMFKTPTGQDAAPIRKLFPNAPESEIAAAAQMAPAQGYKYLADNQAIRNAPAKPNIIKGADGYQYDANTGKRVLPGVVKPKTPAETRELKTGDAIETQEFNTATGQWETISNAPRFKDENSTSARDDFMIDNDRRILLQKLEGMTPAELLRRTQKSTDTGFDNKDYDPVLEKQIKNALKKKRGDDPEFDRFQQLFAGAHGPHNPKQQPKIEAPQAAIDYLKANPNLAADFDAKYGKGAAKAVLGE</sequence>
<dbReference type="OrthoDB" id="7330655at2"/>
<comment type="caution">
    <text evidence="1">The sequence shown here is derived from an EMBL/GenBank/DDBJ whole genome shotgun (WGS) entry which is preliminary data.</text>
</comment>
<dbReference type="EMBL" id="WTVA01000015">
    <property type="protein sequence ID" value="MZR24120.1"/>
    <property type="molecule type" value="Genomic_DNA"/>
</dbReference>
<evidence type="ECO:0000313" key="2">
    <source>
        <dbReference type="Proteomes" id="UP000445696"/>
    </source>
</evidence>